<keyword evidence="4" id="KW-1134">Transmembrane beta strand</keyword>
<sequence>MCVCLKNWVGCLAGSLLLAALKNSAGVAAEFDSGFVADFGGSGALKSDLEAMLHEQDVGPGRYLVEISLNRDYFAQRDLSFVPGDKGLKACLPQALLTEMGVKLPPLQAPGIDEQCLDLPGLVQGASVNFDSRQLRLDISVPQIAMNRDARGYVASEEWDSGVNAGFLNYQFSGSQSRNPQRNAANYYLYLNGGLNLGDWRLRSSSSYRKDGTWERAASYVQRDLPGTLGSLTLGESVTPGDTFQSVPFRGVQLASDTQMLPDSLQGYAPVIHGVAQSQARVEVRQHGYSLYSTFVSPGPFEIRDLNAASGSGDLEVIITEADGSERRFIQPYATLGNLLRDGTWRYSLSAGQYHEPSSQVEQPTFTQASLAYGMPRDYTLSLGGLLGEGYRAYQVGVGKGLGTFGALSLDVTQAMTDTPLGSLSGQSYGLRYGKAFATGTNLRFAGYRYSTPGYRDFSEAVSQSTWDSDHDADGRYRRVSRRSRLEANLSQAFADSTSLYLNLSQQDYWNSSRQQRQVQFGVSGQVQRVNLSLYASKSLSDSDDQGVQVGLTLSFPLGRQNASVSLERNADGSHDQRLGLSGLAGDYHNLNYNLDMLRSEHSANTGSASVGYRAPWANLNAGLSSSSAYKTANVGISGSVLAHPGGVQLGQSLGETMALVEVKDTPNVGVNNAPGTFTDAKGYSLVPYVQPYRRNRISLDTSKLDANTDIDSGVSTVTPRRGAVVLARFKARHTEKVLASVTLPGGAVVPFGAAVLDAAGHKVNAVGPMGQVLLAVGESRDFRLVWGTAASQQCAFTLDLQQTREQEGFKLANLRCAPLGH</sequence>
<protein>
    <submittedName>
        <fullName evidence="13">Fimbrial biogenesis outer membrane usher protein</fullName>
    </submittedName>
</protein>
<comment type="subcellular location">
    <subcellularLocation>
        <location evidence="1">Cell outer membrane</location>
        <topology evidence="1">Multi-pass membrane protein</topology>
    </subcellularLocation>
</comment>
<evidence type="ECO:0000256" key="5">
    <source>
        <dbReference type="ARBA" id="ARBA00022558"/>
    </source>
</evidence>
<dbReference type="Gene3D" id="2.60.40.2610">
    <property type="entry name" value="Outer membrane usher protein FimD, plug domain"/>
    <property type="match status" value="1"/>
</dbReference>
<dbReference type="EMBL" id="PYJM01000005">
    <property type="protein sequence ID" value="PUA43659.1"/>
    <property type="molecule type" value="Genomic_DNA"/>
</dbReference>
<dbReference type="FunFam" id="2.60.40.3110:FF:000001">
    <property type="entry name" value="Putative fimbrial outer membrane usher"/>
    <property type="match status" value="1"/>
</dbReference>
<evidence type="ECO:0000313" key="14">
    <source>
        <dbReference type="Proteomes" id="UP000244178"/>
    </source>
</evidence>
<name>A0A2T6GHM1_9PSED</name>
<dbReference type="InterPro" id="IPR025949">
    <property type="entry name" value="PapC-like_C"/>
</dbReference>
<dbReference type="Gene3D" id="2.60.40.3110">
    <property type="match status" value="1"/>
</dbReference>
<dbReference type="InterPro" id="IPR043142">
    <property type="entry name" value="PapC-like_C_sf"/>
</dbReference>
<evidence type="ECO:0000256" key="3">
    <source>
        <dbReference type="ARBA" id="ARBA00022448"/>
    </source>
</evidence>
<evidence type="ECO:0000256" key="6">
    <source>
        <dbReference type="ARBA" id="ARBA00022692"/>
    </source>
</evidence>
<keyword evidence="3" id="KW-0813">Transport</keyword>
<evidence type="ECO:0000256" key="1">
    <source>
        <dbReference type="ARBA" id="ARBA00004571"/>
    </source>
</evidence>
<dbReference type="InterPro" id="IPR000015">
    <property type="entry name" value="Fimb_usher"/>
</dbReference>
<evidence type="ECO:0000256" key="7">
    <source>
        <dbReference type="ARBA" id="ARBA00022729"/>
    </source>
</evidence>
<evidence type="ECO:0000313" key="13">
    <source>
        <dbReference type="EMBL" id="PUA43659.1"/>
    </source>
</evidence>
<evidence type="ECO:0000256" key="4">
    <source>
        <dbReference type="ARBA" id="ARBA00022452"/>
    </source>
</evidence>
<feature type="domain" description="PapC N-terminal" evidence="12">
    <location>
        <begin position="31"/>
        <end position="173"/>
    </location>
</feature>
<dbReference type="Pfam" id="PF13954">
    <property type="entry name" value="PapC_N"/>
    <property type="match status" value="1"/>
</dbReference>
<dbReference type="Pfam" id="PF13953">
    <property type="entry name" value="PapC_C"/>
    <property type="match status" value="1"/>
</dbReference>
<comment type="similarity">
    <text evidence="2">Belongs to the fimbrial export usher family.</text>
</comment>
<feature type="chain" id="PRO_5015444937" evidence="10">
    <location>
        <begin position="26"/>
        <end position="822"/>
    </location>
</feature>
<dbReference type="Gene3D" id="2.60.40.2070">
    <property type="match status" value="1"/>
</dbReference>
<dbReference type="SUPFAM" id="SSF141729">
    <property type="entry name" value="FimD N-terminal domain-like"/>
    <property type="match status" value="1"/>
</dbReference>
<evidence type="ECO:0000256" key="10">
    <source>
        <dbReference type="SAM" id="SignalP"/>
    </source>
</evidence>
<dbReference type="GO" id="GO:0009297">
    <property type="term" value="P:pilus assembly"/>
    <property type="evidence" value="ECO:0007669"/>
    <property type="project" value="InterPro"/>
</dbReference>
<dbReference type="Pfam" id="PF00577">
    <property type="entry name" value="Usher"/>
    <property type="match status" value="1"/>
</dbReference>
<keyword evidence="6" id="KW-0812">Transmembrane</keyword>
<reference evidence="13 14" key="1">
    <citation type="submission" date="2018-03" db="EMBL/GenBank/DDBJ databases">
        <title>Draft genome sequence of the plant growth promoting rhizobacterium Pseudomonas protegens strain BNJ-SS-45 isolated from wheat (Triticum aestivum) rhizosphere.</title>
        <authorList>
            <person name="Bajpai A."/>
            <person name="Shende K."/>
            <person name="Meena N."/>
            <person name="Upadhyayula S.R."/>
            <person name="Suravajhala P."/>
            <person name="Medicherla K.M."/>
            <person name="Johri B.N."/>
        </authorList>
    </citation>
    <scope>NUCLEOTIDE SEQUENCE [LARGE SCALE GENOMIC DNA]</scope>
    <source>
        <strain evidence="13 14">BNJ-SS-45</strain>
    </source>
</reference>
<keyword evidence="7 10" id="KW-0732">Signal</keyword>
<accession>A0A2T6GHM1</accession>
<feature type="domain" description="PapC-like C-terminal" evidence="11">
    <location>
        <begin position="741"/>
        <end position="802"/>
    </location>
</feature>
<dbReference type="GO" id="GO:0015473">
    <property type="term" value="F:fimbrial usher porin activity"/>
    <property type="evidence" value="ECO:0007669"/>
    <property type="project" value="InterPro"/>
</dbReference>
<keyword evidence="9" id="KW-0998">Cell outer membrane</keyword>
<feature type="signal peptide" evidence="10">
    <location>
        <begin position="1"/>
        <end position="25"/>
    </location>
</feature>
<proteinExistence type="inferred from homology"/>
<comment type="caution">
    <text evidence="13">The sequence shown here is derived from an EMBL/GenBank/DDBJ whole genome shotgun (WGS) entry which is preliminary data.</text>
</comment>
<evidence type="ECO:0000259" key="12">
    <source>
        <dbReference type="Pfam" id="PF13954"/>
    </source>
</evidence>
<evidence type="ECO:0000259" key="11">
    <source>
        <dbReference type="Pfam" id="PF13953"/>
    </source>
</evidence>
<dbReference type="PANTHER" id="PTHR30451:SF21">
    <property type="entry name" value="FIMBRIAL USHER DOMAIN-CONTAINING PROTEIN YDET-RELATED"/>
    <property type="match status" value="1"/>
</dbReference>
<dbReference type="Proteomes" id="UP000244178">
    <property type="component" value="Unassembled WGS sequence"/>
</dbReference>
<dbReference type="Gene3D" id="3.10.20.410">
    <property type="match status" value="1"/>
</dbReference>
<dbReference type="InterPro" id="IPR037224">
    <property type="entry name" value="PapC_N_sf"/>
</dbReference>
<evidence type="ECO:0000256" key="8">
    <source>
        <dbReference type="ARBA" id="ARBA00023136"/>
    </source>
</evidence>
<keyword evidence="8" id="KW-0472">Membrane</keyword>
<gene>
    <name evidence="13" type="ORF">C5U62_22365</name>
</gene>
<dbReference type="AlphaFoldDB" id="A0A2T6GHM1"/>
<dbReference type="InterPro" id="IPR042186">
    <property type="entry name" value="FimD_plug_dom"/>
</dbReference>
<keyword evidence="5" id="KW-1029">Fimbrium biogenesis</keyword>
<dbReference type="GO" id="GO:0009279">
    <property type="term" value="C:cell outer membrane"/>
    <property type="evidence" value="ECO:0007669"/>
    <property type="project" value="UniProtKB-SubCell"/>
</dbReference>
<dbReference type="PANTHER" id="PTHR30451">
    <property type="entry name" value="OUTER MEMBRANE USHER PROTEIN"/>
    <property type="match status" value="1"/>
</dbReference>
<dbReference type="InterPro" id="IPR025885">
    <property type="entry name" value="PapC_N"/>
</dbReference>
<organism evidence="13 14">
    <name type="scientific">Pseudomonas protegens</name>
    <dbReference type="NCBI Taxonomy" id="380021"/>
    <lineage>
        <taxon>Bacteria</taxon>
        <taxon>Pseudomonadati</taxon>
        <taxon>Pseudomonadota</taxon>
        <taxon>Gammaproteobacteria</taxon>
        <taxon>Pseudomonadales</taxon>
        <taxon>Pseudomonadaceae</taxon>
        <taxon>Pseudomonas</taxon>
    </lineage>
</organism>
<evidence type="ECO:0000256" key="2">
    <source>
        <dbReference type="ARBA" id="ARBA00008064"/>
    </source>
</evidence>
<evidence type="ECO:0000256" key="9">
    <source>
        <dbReference type="ARBA" id="ARBA00023237"/>
    </source>
</evidence>